<accession>A0AAE0HL32</accession>
<dbReference type="GeneID" id="87839997"/>
<feature type="transmembrane region" description="Helical" evidence="1">
    <location>
        <begin position="12"/>
        <end position="37"/>
    </location>
</feature>
<protein>
    <submittedName>
        <fullName evidence="2">Uncharacterized protein</fullName>
    </submittedName>
</protein>
<evidence type="ECO:0000313" key="2">
    <source>
        <dbReference type="EMBL" id="KAK3298421.1"/>
    </source>
</evidence>
<keyword evidence="1" id="KW-0472">Membrane</keyword>
<dbReference type="PROSITE" id="PS51257">
    <property type="entry name" value="PROKAR_LIPOPROTEIN"/>
    <property type="match status" value="1"/>
</dbReference>
<keyword evidence="1" id="KW-1133">Transmembrane helix</keyword>
<dbReference type="EMBL" id="JAUEPN010000002">
    <property type="protein sequence ID" value="KAK3298421.1"/>
    <property type="molecule type" value="Genomic_DNA"/>
</dbReference>
<organism evidence="2 3">
    <name type="scientific">Chaetomium fimeti</name>
    <dbReference type="NCBI Taxonomy" id="1854472"/>
    <lineage>
        <taxon>Eukaryota</taxon>
        <taxon>Fungi</taxon>
        <taxon>Dikarya</taxon>
        <taxon>Ascomycota</taxon>
        <taxon>Pezizomycotina</taxon>
        <taxon>Sordariomycetes</taxon>
        <taxon>Sordariomycetidae</taxon>
        <taxon>Sordariales</taxon>
        <taxon>Chaetomiaceae</taxon>
        <taxon>Chaetomium</taxon>
    </lineage>
</organism>
<dbReference type="AlphaFoldDB" id="A0AAE0HL32"/>
<evidence type="ECO:0000313" key="3">
    <source>
        <dbReference type="Proteomes" id="UP001278766"/>
    </source>
</evidence>
<gene>
    <name evidence="2" type="ORF">B0H64DRAFT_385065</name>
</gene>
<proteinExistence type="predicted"/>
<dbReference type="RefSeq" id="XP_062661935.1">
    <property type="nucleotide sequence ID" value="XM_062803049.1"/>
</dbReference>
<comment type="caution">
    <text evidence="2">The sequence shown here is derived from an EMBL/GenBank/DDBJ whole genome shotgun (WGS) entry which is preliminary data.</text>
</comment>
<reference evidence="2" key="1">
    <citation type="journal article" date="2023" name="Mol. Phylogenet. Evol.">
        <title>Genome-scale phylogeny and comparative genomics of the fungal order Sordariales.</title>
        <authorList>
            <person name="Hensen N."/>
            <person name="Bonometti L."/>
            <person name="Westerberg I."/>
            <person name="Brannstrom I.O."/>
            <person name="Guillou S."/>
            <person name="Cros-Aarteil S."/>
            <person name="Calhoun S."/>
            <person name="Haridas S."/>
            <person name="Kuo A."/>
            <person name="Mondo S."/>
            <person name="Pangilinan J."/>
            <person name="Riley R."/>
            <person name="LaButti K."/>
            <person name="Andreopoulos B."/>
            <person name="Lipzen A."/>
            <person name="Chen C."/>
            <person name="Yan M."/>
            <person name="Daum C."/>
            <person name="Ng V."/>
            <person name="Clum A."/>
            <person name="Steindorff A."/>
            <person name="Ohm R.A."/>
            <person name="Martin F."/>
            <person name="Silar P."/>
            <person name="Natvig D.O."/>
            <person name="Lalanne C."/>
            <person name="Gautier V."/>
            <person name="Ament-Velasquez S.L."/>
            <person name="Kruys A."/>
            <person name="Hutchinson M.I."/>
            <person name="Powell A.J."/>
            <person name="Barry K."/>
            <person name="Miller A.N."/>
            <person name="Grigoriev I.V."/>
            <person name="Debuchy R."/>
            <person name="Gladieux P."/>
            <person name="Hiltunen Thoren M."/>
            <person name="Johannesson H."/>
        </authorList>
    </citation>
    <scope>NUCLEOTIDE SEQUENCE</scope>
    <source>
        <strain evidence="2">CBS 168.71</strain>
    </source>
</reference>
<keyword evidence="3" id="KW-1185">Reference proteome</keyword>
<name>A0AAE0HL32_9PEZI</name>
<sequence>MSKLPRFCSPPFILFFFSLSIFFFPCLSSLGCLMGYLSGHLSSMRVTPPATTPRRIRQPSNTSMVELVVTCYLDETTAFSVLCQQENQFPRAYDRRRR</sequence>
<keyword evidence="1" id="KW-0812">Transmembrane</keyword>
<evidence type="ECO:0000256" key="1">
    <source>
        <dbReference type="SAM" id="Phobius"/>
    </source>
</evidence>
<reference evidence="2" key="2">
    <citation type="submission" date="2023-06" db="EMBL/GenBank/DDBJ databases">
        <authorList>
            <consortium name="Lawrence Berkeley National Laboratory"/>
            <person name="Haridas S."/>
            <person name="Hensen N."/>
            <person name="Bonometti L."/>
            <person name="Westerberg I."/>
            <person name="Brannstrom I.O."/>
            <person name="Guillou S."/>
            <person name="Cros-Aarteil S."/>
            <person name="Calhoun S."/>
            <person name="Kuo A."/>
            <person name="Mondo S."/>
            <person name="Pangilinan J."/>
            <person name="Riley R."/>
            <person name="Labutti K."/>
            <person name="Andreopoulos B."/>
            <person name="Lipzen A."/>
            <person name="Chen C."/>
            <person name="Yanf M."/>
            <person name="Daum C."/>
            <person name="Ng V."/>
            <person name="Clum A."/>
            <person name="Steindorff A."/>
            <person name="Ohm R."/>
            <person name="Martin F."/>
            <person name="Silar P."/>
            <person name="Natvig D."/>
            <person name="Lalanne C."/>
            <person name="Gautier V."/>
            <person name="Ament-Velasquez S.L."/>
            <person name="Kruys A."/>
            <person name="Hutchinson M.I."/>
            <person name="Powell A.J."/>
            <person name="Barry K."/>
            <person name="Miller A.N."/>
            <person name="Grigoriev I.V."/>
            <person name="Debuchy R."/>
            <person name="Gladieux P."/>
            <person name="Thoren M.H."/>
            <person name="Johannesson H."/>
        </authorList>
    </citation>
    <scope>NUCLEOTIDE SEQUENCE</scope>
    <source>
        <strain evidence="2">CBS 168.71</strain>
    </source>
</reference>
<dbReference type="Proteomes" id="UP001278766">
    <property type="component" value="Unassembled WGS sequence"/>
</dbReference>